<name>X0Y2F5_9ZZZZ</name>
<proteinExistence type="predicted"/>
<evidence type="ECO:0000256" key="1">
    <source>
        <dbReference type="ARBA" id="ARBA00022676"/>
    </source>
</evidence>
<evidence type="ECO:0000256" key="2">
    <source>
        <dbReference type="ARBA" id="ARBA00022679"/>
    </source>
</evidence>
<evidence type="ECO:0000313" key="3">
    <source>
        <dbReference type="EMBL" id="GAG49890.1"/>
    </source>
</evidence>
<gene>
    <name evidence="3" type="ORF">S01H1_84023</name>
</gene>
<evidence type="ECO:0008006" key="4">
    <source>
        <dbReference type="Google" id="ProtNLM"/>
    </source>
</evidence>
<dbReference type="GO" id="GO:0008107">
    <property type="term" value="F:galactoside 2-alpha-L-fucosyltransferase activity"/>
    <property type="evidence" value="ECO:0007669"/>
    <property type="project" value="InterPro"/>
</dbReference>
<feature type="non-terminal residue" evidence="3">
    <location>
        <position position="1"/>
    </location>
</feature>
<dbReference type="AlphaFoldDB" id="X0Y2F5"/>
<dbReference type="PANTHER" id="PTHR11927:SF9">
    <property type="entry name" value="L-FUCOSYLTRANSFERASE"/>
    <property type="match status" value="1"/>
</dbReference>
<dbReference type="EMBL" id="BARS01057259">
    <property type="protein sequence ID" value="GAG49890.1"/>
    <property type="molecule type" value="Genomic_DNA"/>
</dbReference>
<dbReference type="InterPro" id="IPR002516">
    <property type="entry name" value="Glyco_trans_11"/>
</dbReference>
<reference evidence="3" key="1">
    <citation type="journal article" date="2014" name="Front. Microbiol.">
        <title>High frequency of phylogenetically diverse reductive dehalogenase-homologous genes in deep subseafloor sedimentary metagenomes.</title>
        <authorList>
            <person name="Kawai M."/>
            <person name="Futagami T."/>
            <person name="Toyoda A."/>
            <person name="Takaki Y."/>
            <person name="Nishi S."/>
            <person name="Hori S."/>
            <person name="Arai W."/>
            <person name="Tsubouchi T."/>
            <person name="Morono Y."/>
            <person name="Uchiyama I."/>
            <person name="Ito T."/>
            <person name="Fujiyama A."/>
            <person name="Inagaki F."/>
            <person name="Takami H."/>
        </authorList>
    </citation>
    <scope>NUCLEOTIDE SEQUENCE</scope>
    <source>
        <strain evidence="3">Expedition CK06-06</strain>
    </source>
</reference>
<accession>X0Y2F5</accession>
<sequence length="147" mass="17497">LPKLREEFCVQEKFYTDEYLRLRKQITENPSVSVHVRREDYIGRKGFYVLPLSYYMEALRYVEGDIYVFGNGMEWSKEHFKEEYLSRKITFVHLEDYLDFELMKLCDHNITANSSFSRWAAYLNDNPEKIVISPPGWGISTGKEMVT</sequence>
<keyword evidence="2" id="KW-0808">Transferase</keyword>
<dbReference type="CDD" id="cd11301">
    <property type="entry name" value="Fut1_Fut2_like"/>
    <property type="match status" value="1"/>
</dbReference>
<dbReference type="Pfam" id="PF01531">
    <property type="entry name" value="Glyco_transf_11"/>
    <property type="match status" value="1"/>
</dbReference>
<dbReference type="GO" id="GO:0016020">
    <property type="term" value="C:membrane"/>
    <property type="evidence" value="ECO:0007669"/>
    <property type="project" value="InterPro"/>
</dbReference>
<feature type="non-terminal residue" evidence="3">
    <location>
        <position position="147"/>
    </location>
</feature>
<dbReference type="PANTHER" id="PTHR11927">
    <property type="entry name" value="GALACTOSIDE 2-L-FUCOSYLTRANSFERASE"/>
    <property type="match status" value="1"/>
</dbReference>
<dbReference type="GO" id="GO:0005975">
    <property type="term" value="P:carbohydrate metabolic process"/>
    <property type="evidence" value="ECO:0007669"/>
    <property type="project" value="InterPro"/>
</dbReference>
<comment type="caution">
    <text evidence="3">The sequence shown here is derived from an EMBL/GenBank/DDBJ whole genome shotgun (WGS) entry which is preliminary data.</text>
</comment>
<keyword evidence="1" id="KW-0328">Glycosyltransferase</keyword>
<organism evidence="3">
    <name type="scientific">marine sediment metagenome</name>
    <dbReference type="NCBI Taxonomy" id="412755"/>
    <lineage>
        <taxon>unclassified sequences</taxon>
        <taxon>metagenomes</taxon>
        <taxon>ecological metagenomes</taxon>
    </lineage>
</organism>
<protein>
    <recommendedName>
        <fullName evidence="4">Glycosyl transferase family 11</fullName>
    </recommendedName>
</protein>